<accession>A0ABR5NEJ9</accession>
<keyword evidence="3" id="KW-1185">Reference proteome</keyword>
<evidence type="ECO:0000256" key="1">
    <source>
        <dbReference type="SAM" id="Phobius"/>
    </source>
</evidence>
<comment type="caution">
    <text evidence="2">The sequence shown here is derived from an EMBL/GenBank/DDBJ whole genome shotgun (WGS) entry which is preliminary data.</text>
</comment>
<keyword evidence="1" id="KW-0472">Membrane</keyword>
<dbReference type="EMBL" id="LJJB01000007">
    <property type="protein sequence ID" value="KQL49998.1"/>
    <property type="molecule type" value="Genomic_DNA"/>
</dbReference>
<reference evidence="2 3" key="1">
    <citation type="submission" date="2015-09" db="EMBL/GenBank/DDBJ databases">
        <title>Genome sequencing project for genomic taxonomy and phylogenomics of Bacillus-like bacteria.</title>
        <authorList>
            <person name="Liu B."/>
            <person name="Wang J."/>
            <person name="Zhu Y."/>
            <person name="Liu G."/>
            <person name="Chen Q."/>
            <person name="Chen Z."/>
            <person name="Lan J."/>
            <person name="Che J."/>
            <person name="Ge C."/>
            <person name="Shi H."/>
            <person name="Pan Z."/>
            <person name="Liu X."/>
        </authorList>
    </citation>
    <scope>NUCLEOTIDE SEQUENCE [LARGE SCALE GENOMIC DNA]</scope>
    <source>
        <strain evidence="2 3">DSM 8552</strain>
    </source>
</reference>
<organism evidence="2 3">
    <name type="scientific">Brevibacillus choshinensis</name>
    <dbReference type="NCBI Taxonomy" id="54911"/>
    <lineage>
        <taxon>Bacteria</taxon>
        <taxon>Bacillati</taxon>
        <taxon>Bacillota</taxon>
        <taxon>Bacilli</taxon>
        <taxon>Bacillales</taxon>
        <taxon>Paenibacillaceae</taxon>
        <taxon>Brevibacillus</taxon>
    </lineage>
</organism>
<name>A0ABR5NEJ9_BRECH</name>
<proteinExistence type="predicted"/>
<evidence type="ECO:0000313" key="2">
    <source>
        <dbReference type="EMBL" id="KQL49998.1"/>
    </source>
</evidence>
<evidence type="ECO:0000313" key="3">
    <source>
        <dbReference type="Proteomes" id="UP000051063"/>
    </source>
</evidence>
<dbReference type="Proteomes" id="UP000051063">
    <property type="component" value="Unassembled WGS sequence"/>
</dbReference>
<keyword evidence="1" id="KW-0812">Transmembrane</keyword>
<protein>
    <submittedName>
        <fullName evidence="2">Uncharacterized protein</fullName>
    </submittedName>
</protein>
<keyword evidence="1" id="KW-1133">Transmembrane helix</keyword>
<sequence length="132" mass="15255">MVQHISLSEKAQTRLSQAFSALRIGTFLRQAGITKSLGFSCLAVFQTIFLLVFQQRNWFRLLQSEQGSSLPGKDVIYRFLNHPQYAWGRFLHGLSLRPEPLMVQGVPVFKITRYLKICFRLYVVMNQSTDLN</sequence>
<gene>
    <name evidence="2" type="ORF">AN963_10075</name>
</gene>
<feature type="transmembrane region" description="Helical" evidence="1">
    <location>
        <begin position="36"/>
        <end position="53"/>
    </location>
</feature>